<dbReference type="SMART" id="SM00330">
    <property type="entry name" value="PIPKc"/>
    <property type="match status" value="1"/>
</dbReference>
<keyword evidence="3 15" id="KW-0808">Transferase</keyword>
<keyword evidence="6 13" id="KW-0863">Zinc-finger</keyword>
<dbReference type="InterPro" id="IPR017455">
    <property type="entry name" value="Znf_FYVE-rel"/>
</dbReference>
<dbReference type="EMBL" id="CP054546">
    <property type="protein sequence ID" value="QSL66925.1"/>
    <property type="molecule type" value="Genomic_DNA"/>
</dbReference>
<sequence>MEEVLDEMYALGTRMCSPEKGAYRTNSGIFASNTSVDADSTHSESTNVAVSNPLKRLTALFLRKTKRGVVPVVDRISVLHDGVCTNMAGSSVQEDQLLLGQTQGVGPSGAQLPGFVFQHDISSDSEIIWMPPAEQGFRERSISMVLERLRTGRLGKDFWMKDENCRACFLCDAIFTAWRRRHHCRTCGQIFCSHCTTLIPGKSFGHIEDLRVCNRCHAIINEYVDVNGEEGNVFSENPWLRSISQNVFRSNWFMEVFFPKKQPLDATFSPRNSEKSTCDPFNTLESMSPVSFGMSDIMDNNVSETNENYLASSLKSFNLDPADDKWSAPKHEWIQGKRKNHVLHKRNHFSGFDMKSFSATPGDMRKTSSNRMIVSTPLVEENEHIVSSSVHSIPLPITGNDKPQMAKMGKKKAMKIDRRLKKQKKVDAKYGNLSVSADHAKDIELASENTLFTSSFSALPKKKSHKVSPSDTSLKITDSNSFPLYYIRELLKQLLRDSNVSSVSDWEQILTPMLFKIVDNINPNLRNGDHIDVRHYVKIKKIIGEPTFSCYVQGLVFTKKLALKKMNTSLVNPRIVLITFPIEYHRTETHFMSLDPVIAQEKEYLRNLVNRIISLHPTILFVEKSVSGLAMQYLFESNIVVASNVKPSVIQAISRCTRADIISSIDKLALSPRIGKCAYFNLKTFVNPAAPITKKTFIFLEGCPKDLGCTIILRGPTIHELSIVKRITELMVYVVYNLKLEISLMRDHFISLSDIPSNKFAPDLVKDSYSPIYHNSITSYDAIIEIFETRLLSASPYVKFPPPYMLLKVRDSEKYLKEFLNDKKSDILDQKVHHFLKEMSVLDNDHLLLNIDLVEILKNAEIEKAQQELRIQEKNWQSYFVQDIRVASPFSHQGFAVLYSSVCTASAIPCKGPGMNIIEYYRETDCTLGQYIEDMCSTVNIICNANLCGRRLFEHHRSYVHDHARITVFIQELDHVISEIHKNIFLWSQCKICKKSTPMMPMSENTWKYSFGKYLELIFYNISLCSKAGICNHDINRDHIRYFGYQNFAIRFQFDYIELYDLSLPRAEIIWKSEGWIRLKLEEYNSIKSKIEKFCDSVEARLNSIPLETIPMDKFEACKLEIDRFKKKIKDERTFLLNFLKESYENSPPLKILPLNRVLRSIQEMVIQWDVDFSEFDKDFFPSEKDMRRFTSLHLKKFFMDKELISDHNYSKGLEVSENLNSEVGDKLLRNKNRILLLKKVSSEKNLNFMSSSESEFSLNKNNSDTNISHFTKNSLKGSNKKKNIFINNTYNQINDQLVQEICKLSTDPNKAIDTGNQVLSDNNHLSDSSQKLDIEKLDKSPPASSIGSILFKNYFSRKNLARVLNSDQKKANYSYKKDLLSTLRSKRDSDIQLKSQNLKKLNRNPSNFSSDYDSLDKEFEKQRTHKRHLKIKKNYSFLPSSKPIVEVFQNVQEAVNETSDDDIINEDKRINIDLKKKNKYDFDSDKKGKNRIRRSQTIDSFNLYGNKIDLESSQKDSDISSLEILYTSPECFKFSNDDIIDEIPTHSAERIPLMKSLFAFWADRAAVEWSALNYPLNPCEHVFTDSDVIIREDEPSSLIAFTLSSVDYLNKLKEMEHIKALNNIIETSKVEEKSKDLGDLTKKSLESALLKLTGTHLKYQFQEGSAQLFCKVFYAEQFDAFRRACKCDEDYLSSLSRCFKWDSSGGKSGSAFLKTRDDRLVLKQLSRLETEAFIKFAPSYFEYMSQAFFHELPTAMAKIIGFYQIGSRNPHTGKVTKMDLLVTENLFYGKKTSRIFDLKGSMRNRHVQSTGKENEVLLDENLVEFIYDSPLFIREHFKKILRASLWNDTLFLAKMNVMDYSMVVGINDEKQELVVGIIDCIRTYTWDKKLESWVKEKGLVGGGGKEPTVVTPRQYKNRFREAMDSYIYGSPSCWYLFESALGLKIYCIAIPQFGSIIQHFEFSCRTDFIILYSTLRQLNMMADFMSLMDSLTTQQRLAVTSSHPFLQILAGPGSGKTLILTSRIIHILLKENVFPQEIVVVTFTNKAAKEIKNRIAAIVGEDVGNRIISGTFHSFARQYLVKYGYLIGLGIFGIADRSDSISLIKKYLKEQNIIDLGISTNSATIRLSASSIANMISSLKSKGVSVSAYSDLKKVPNSSKLLYHQEILNIYSFYQQSLLENNLLDFDDLLLHSLKLFKEYPLCVKDINYVFVDEYQDTNLIQYDIVKSLIHEKSCLTIVGDPDQSIYSFRFADITNFERMKQDFPGLGTVFLEHNFRSSGAILKTALALIEQGKYIIYGVLCVIFLDISRPEKILYSSLKDGFTPVLKVLEDHVKEAQWIAKEIKKYVENTCGFLTYKDFSILVRSSVQTQPIEDAFQKLGINYKIVGAFKFYDRQEIRDIIAYLRFICYNDELALSRIINIPNRGIGKSRWDFIVNKSKMDKKPILVILEEIAKGRYYARKTIDKNVENSIASFISTINKIKNYISTHANSPISNLLLYICELLDYEKYLLKKYPNSFHEKWNNVLQFISHFNNIGSEEDDFYSHTSETGNIYQKPLIKFLDNISLFSDATENQDNSSSKVTISTIHAAKGLEWPIVFLPGLYNGSVPHSRAEDISEERRLLYVAMTRAQVNEKAILYLSYPARNASHDQLELSSFLKNISFVSSLEKQDPKLDISFIKTLSELLKRPTPILDPSTADIYNDNISVDNTFCSFYSEENKSTEGTKDLKYSSDGTSISQGQLDPKYGGFINLKTVLYNQVQSSERRARQSQAQSAQSAHPAQTMEKPTVKRLGIRRSMPKRTLFYGK</sequence>
<evidence type="ECO:0000313" key="22">
    <source>
        <dbReference type="Proteomes" id="UP000663699"/>
    </source>
</evidence>
<evidence type="ECO:0000259" key="19">
    <source>
        <dbReference type="PROSITE" id="PS51217"/>
    </source>
</evidence>
<evidence type="ECO:0000256" key="14">
    <source>
        <dbReference type="PROSITE-ProRule" id="PRU00560"/>
    </source>
</evidence>
<feature type="compositionally biased region" description="Low complexity" evidence="16">
    <location>
        <begin position="2770"/>
        <end position="2783"/>
    </location>
</feature>
<dbReference type="SUPFAM" id="SSF56104">
    <property type="entry name" value="SAICAR synthase-like"/>
    <property type="match status" value="1"/>
</dbReference>
<dbReference type="PROSITE" id="PS51455">
    <property type="entry name" value="PIPK"/>
    <property type="match status" value="1"/>
</dbReference>
<evidence type="ECO:0000256" key="4">
    <source>
        <dbReference type="ARBA" id="ARBA00022723"/>
    </source>
</evidence>
<evidence type="ECO:0000256" key="2">
    <source>
        <dbReference type="ARBA" id="ARBA00012009"/>
    </source>
</evidence>
<evidence type="ECO:0000256" key="12">
    <source>
        <dbReference type="ARBA" id="ARBA00075294"/>
    </source>
</evidence>
<keyword evidence="4" id="KW-0479">Metal-binding</keyword>
<dbReference type="PROSITE" id="PS51217">
    <property type="entry name" value="UVRD_HELICASE_CTER"/>
    <property type="match status" value="1"/>
</dbReference>
<dbReference type="Gene3D" id="3.50.7.10">
    <property type="entry name" value="GroEL"/>
    <property type="match status" value="1"/>
</dbReference>
<dbReference type="SUPFAM" id="SSF52540">
    <property type="entry name" value="P-loop containing nucleoside triphosphate hydrolases"/>
    <property type="match status" value="1"/>
</dbReference>
<dbReference type="CDD" id="cd03334">
    <property type="entry name" value="Fab1_TCP"/>
    <property type="match status" value="1"/>
</dbReference>
<evidence type="ECO:0000259" key="20">
    <source>
        <dbReference type="PROSITE" id="PS51455"/>
    </source>
</evidence>
<evidence type="ECO:0000256" key="15">
    <source>
        <dbReference type="PROSITE-ProRule" id="PRU00781"/>
    </source>
</evidence>
<evidence type="ECO:0000259" key="18">
    <source>
        <dbReference type="PROSITE" id="PS51198"/>
    </source>
</evidence>
<dbReference type="EC" id="2.7.1.150" evidence="2"/>
<dbReference type="GO" id="GO:0008270">
    <property type="term" value="F:zinc ion binding"/>
    <property type="evidence" value="ECO:0007669"/>
    <property type="project" value="UniProtKB-KW"/>
</dbReference>
<dbReference type="InterPro" id="IPR027417">
    <property type="entry name" value="P-loop_NTPase"/>
</dbReference>
<evidence type="ECO:0000259" key="17">
    <source>
        <dbReference type="PROSITE" id="PS50178"/>
    </source>
</evidence>
<evidence type="ECO:0000256" key="16">
    <source>
        <dbReference type="SAM" id="MobiDB-lite"/>
    </source>
</evidence>
<keyword evidence="8 14" id="KW-0378">Hydrolase</keyword>
<dbReference type="Pfam" id="PF00580">
    <property type="entry name" value="UvrD-helicase"/>
    <property type="match status" value="1"/>
</dbReference>
<dbReference type="CDD" id="cd17932">
    <property type="entry name" value="DEXQc_UvrD"/>
    <property type="match status" value="1"/>
</dbReference>
<keyword evidence="10" id="KW-0862">Zinc</keyword>
<reference evidence="21" key="1">
    <citation type="submission" date="2020-06" db="EMBL/GenBank/DDBJ databases">
        <title>Genomes of multiple members of Pneumocystis genus reveal paths to human pathogen Pneumocystis jirovecii.</title>
        <authorList>
            <person name="Cisse O.H."/>
            <person name="Ma L."/>
            <person name="Dekker J."/>
            <person name="Khil P."/>
            <person name="Jo J."/>
            <person name="Brenchley J."/>
            <person name="Blair R."/>
            <person name="Pahar B."/>
            <person name="Chabe M."/>
            <person name="Van Rompay K.A."/>
            <person name="Keesler R."/>
            <person name="Sukura A."/>
            <person name="Hirsch V."/>
            <person name="Kutty G."/>
            <person name="Liu Y."/>
            <person name="Peng L."/>
            <person name="Chen J."/>
            <person name="Song J."/>
            <person name="Weissenbacher-Lang C."/>
            <person name="Xu J."/>
            <person name="Upham N.S."/>
            <person name="Stajich J.E."/>
            <person name="Cuomo C.A."/>
            <person name="Cushion M.T."/>
            <person name="Kovacs J.A."/>
        </authorList>
    </citation>
    <scope>NUCLEOTIDE SEQUENCE</scope>
    <source>
        <strain evidence="21">2A</strain>
    </source>
</reference>
<dbReference type="Pfam" id="PF00118">
    <property type="entry name" value="Cpn60_TCP1"/>
    <property type="match status" value="1"/>
</dbReference>
<keyword evidence="11 15" id="KW-0067">ATP-binding</keyword>
<evidence type="ECO:0000313" key="21">
    <source>
        <dbReference type="EMBL" id="QSL66925.1"/>
    </source>
</evidence>
<dbReference type="SUPFAM" id="SSF52029">
    <property type="entry name" value="GroEL apical domain-like"/>
    <property type="match status" value="1"/>
</dbReference>
<dbReference type="GO" id="GO:0000285">
    <property type="term" value="F:1-phosphatidylinositol-3-phosphate 5-kinase activity"/>
    <property type="evidence" value="ECO:0007669"/>
    <property type="project" value="UniProtKB-EC"/>
</dbReference>
<dbReference type="CDD" id="cd18807">
    <property type="entry name" value="SF1_C_UvrD"/>
    <property type="match status" value="1"/>
</dbReference>
<dbReference type="InterPro" id="IPR000306">
    <property type="entry name" value="Znf_FYVE"/>
</dbReference>
<dbReference type="Gene3D" id="1.10.10.160">
    <property type="match status" value="1"/>
</dbReference>
<evidence type="ECO:0000256" key="11">
    <source>
        <dbReference type="ARBA" id="ARBA00022840"/>
    </source>
</evidence>
<dbReference type="PROSITE" id="PS50178">
    <property type="entry name" value="ZF_FYVE"/>
    <property type="match status" value="1"/>
</dbReference>
<evidence type="ECO:0000256" key="6">
    <source>
        <dbReference type="ARBA" id="ARBA00022771"/>
    </source>
</evidence>
<dbReference type="InterPro" id="IPR014016">
    <property type="entry name" value="UvrD-like_ATP-bd"/>
</dbReference>
<evidence type="ECO:0000256" key="8">
    <source>
        <dbReference type="ARBA" id="ARBA00022801"/>
    </source>
</evidence>
<dbReference type="FunFam" id="3.50.7.10:FF:000007">
    <property type="entry name" value="1-phosphatidylinositol 3-phosphate 5-kinase isoform X1"/>
    <property type="match status" value="1"/>
</dbReference>
<dbReference type="InterPro" id="IPR027483">
    <property type="entry name" value="PInositol-4-P-4/5-kinase_C_sf"/>
</dbReference>
<protein>
    <recommendedName>
        <fullName evidence="2">1-phosphatidylinositol-3-phosphate 5-kinase</fullName>
        <ecNumber evidence="2">2.7.1.150</ecNumber>
    </recommendedName>
    <alternativeName>
        <fullName evidence="12">Type III PIP kinase</fullName>
    </alternativeName>
</protein>
<evidence type="ECO:0000256" key="13">
    <source>
        <dbReference type="PROSITE-ProRule" id="PRU00091"/>
    </source>
</evidence>
<dbReference type="PROSITE" id="PS51198">
    <property type="entry name" value="UVRD_HELICASE_ATP_BIND"/>
    <property type="match status" value="1"/>
</dbReference>
<dbReference type="FunFam" id="3.30.810.10:FF:000001">
    <property type="entry name" value="1-phosphatidylinositol 3-phosphate 5-kinase FAB1"/>
    <property type="match status" value="1"/>
</dbReference>
<dbReference type="GO" id="GO:0005524">
    <property type="term" value="F:ATP binding"/>
    <property type="evidence" value="ECO:0007669"/>
    <property type="project" value="UniProtKB-UniRule"/>
</dbReference>
<dbReference type="GO" id="GO:0016787">
    <property type="term" value="F:hydrolase activity"/>
    <property type="evidence" value="ECO:0007669"/>
    <property type="project" value="UniProtKB-UniRule"/>
</dbReference>
<dbReference type="CDD" id="cd17300">
    <property type="entry name" value="PIPKc_PIKfyve"/>
    <property type="match status" value="1"/>
</dbReference>
<dbReference type="InterPro" id="IPR011011">
    <property type="entry name" value="Znf_FYVE_PHD"/>
</dbReference>
<dbReference type="OrthoDB" id="158357at2759"/>
<accession>A0A899G2R1</accession>
<dbReference type="Pfam" id="PF13361">
    <property type="entry name" value="UvrD_C"/>
    <property type="match status" value="1"/>
</dbReference>
<dbReference type="InterPro" id="IPR013986">
    <property type="entry name" value="DExx_box_DNA_helicase_dom_sf"/>
</dbReference>
<dbReference type="InterPro" id="IPR002423">
    <property type="entry name" value="Cpn60/GroEL/TCP-1"/>
</dbReference>
<feature type="region of interest" description="Disordered" evidence="16">
    <location>
        <begin position="2764"/>
        <end position="2791"/>
    </location>
</feature>
<dbReference type="InterPro" id="IPR027409">
    <property type="entry name" value="GroEL-like_apical_dom_sf"/>
</dbReference>
<dbReference type="Gene3D" id="3.40.50.300">
    <property type="entry name" value="P-loop containing nucleotide triphosphate hydrolases"/>
    <property type="match status" value="2"/>
</dbReference>
<keyword evidence="7 15" id="KW-0418">Kinase</keyword>
<dbReference type="InterPro" id="IPR002498">
    <property type="entry name" value="PInositol-4-P-4/5-kinase_core"/>
</dbReference>
<dbReference type="Gene3D" id="3.30.800.10">
    <property type="entry name" value="Phosphatidylinositol Phosphate Kinase II Beta"/>
    <property type="match status" value="1"/>
</dbReference>
<dbReference type="GO" id="GO:0000329">
    <property type="term" value="C:fungal-type vacuole membrane"/>
    <property type="evidence" value="ECO:0007669"/>
    <property type="project" value="TreeGrafter"/>
</dbReference>
<organism evidence="21 22">
    <name type="scientific">Pneumocystis wakefieldiae</name>
    <dbReference type="NCBI Taxonomy" id="38082"/>
    <lineage>
        <taxon>Eukaryota</taxon>
        <taxon>Fungi</taxon>
        <taxon>Dikarya</taxon>
        <taxon>Ascomycota</taxon>
        <taxon>Taphrinomycotina</taxon>
        <taxon>Pneumocystomycetes</taxon>
        <taxon>Pneumocystaceae</taxon>
        <taxon>Pneumocystis</taxon>
    </lineage>
</organism>
<dbReference type="InterPro" id="IPR027484">
    <property type="entry name" value="PInositol-4-P-5-kinase_N"/>
</dbReference>
<feature type="domain" description="UvrD-like helicase C-terminal" evidence="19">
    <location>
        <begin position="2295"/>
        <end position="2593"/>
    </location>
</feature>
<feature type="domain" description="FYVE-type" evidence="17">
    <location>
        <begin position="162"/>
        <end position="221"/>
    </location>
</feature>
<dbReference type="Gene3D" id="1.10.486.10">
    <property type="entry name" value="PCRA, domain 4"/>
    <property type="match status" value="1"/>
</dbReference>
<dbReference type="GO" id="GO:0046854">
    <property type="term" value="P:phosphatidylinositol phosphate biosynthetic process"/>
    <property type="evidence" value="ECO:0007669"/>
    <property type="project" value="TreeGrafter"/>
</dbReference>
<comment type="catalytic activity">
    <reaction evidence="1">
        <text>a 1,2-diacyl-sn-glycero-3-phospho-(1D-myo-inositol-3-phosphate) + ATP = a 1,2-diacyl-sn-glycero-3-phospho-(1D-myo-inositol-3,5-bisphosphate) + ADP + H(+)</text>
        <dbReference type="Rhea" id="RHEA:13609"/>
        <dbReference type="ChEBI" id="CHEBI:15378"/>
        <dbReference type="ChEBI" id="CHEBI:30616"/>
        <dbReference type="ChEBI" id="CHEBI:57923"/>
        <dbReference type="ChEBI" id="CHEBI:58088"/>
        <dbReference type="ChEBI" id="CHEBI:456216"/>
        <dbReference type="EC" id="2.7.1.150"/>
    </reaction>
</comment>
<keyword evidence="9 14" id="KW-0347">Helicase</keyword>
<dbReference type="InterPro" id="IPR013083">
    <property type="entry name" value="Znf_RING/FYVE/PHD"/>
</dbReference>
<dbReference type="Gene3D" id="3.30.810.10">
    <property type="entry name" value="2-Layer Sandwich"/>
    <property type="match status" value="1"/>
</dbReference>
<dbReference type="PANTHER" id="PTHR45748:SF7">
    <property type="entry name" value="1-PHOSPHATIDYLINOSITOL 3-PHOSPHATE 5-KINASE-RELATED"/>
    <property type="match status" value="1"/>
</dbReference>
<evidence type="ECO:0000256" key="5">
    <source>
        <dbReference type="ARBA" id="ARBA00022741"/>
    </source>
</evidence>
<dbReference type="Proteomes" id="UP000663699">
    <property type="component" value="Chromosome 15"/>
</dbReference>
<keyword evidence="5 15" id="KW-0547">Nucleotide-binding</keyword>
<dbReference type="GO" id="GO:0010008">
    <property type="term" value="C:endosome membrane"/>
    <property type="evidence" value="ECO:0007669"/>
    <property type="project" value="TreeGrafter"/>
</dbReference>
<dbReference type="SUPFAM" id="SSF57903">
    <property type="entry name" value="FYVE/PHD zinc finger"/>
    <property type="match status" value="1"/>
</dbReference>
<evidence type="ECO:0000256" key="9">
    <source>
        <dbReference type="ARBA" id="ARBA00022806"/>
    </source>
</evidence>
<dbReference type="Pfam" id="PF01504">
    <property type="entry name" value="PIP5K"/>
    <property type="match status" value="1"/>
</dbReference>
<dbReference type="GO" id="GO:0004386">
    <property type="term" value="F:helicase activity"/>
    <property type="evidence" value="ECO:0007669"/>
    <property type="project" value="UniProtKB-UniRule"/>
</dbReference>
<gene>
    <name evidence="21" type="ORF">MERGE_001312</name>
</gene>
<feature type="domain" description="PIPK" evidence="20">
    <location>
        <begin position="1595"/>
        <end position="1928"/>
    </location>
</feature>
<name>A0A899G2R1_9ASCO</name>
<proteinExistence type="predicted"/>
<evidence type="ECO:0000256" key="1">
    <source>
        <dbReference type="ARBA" id="ARBA00000768"/>
    </source>
</evidence>
<keyword evidence="22" id="KW-1185">Reference proteome</keyword>
<feature type="domain" description="UvrD-like helicase ATP-binding" evidence="18">
    <location>
        <begin position="1990"/>
        <end position="2280"/>
    </location>
</feature>
<evidence type="ECO:0000256" key="3">
    <source>
        <dbReference type="ARBA" id="ARBA00022679"/>
    </source>
</evidence>
<dbReference type="FunFam" id="3.30.800.10:FF:000005">
    <property type="entry name" value="1-phosphatidylinositol-3-phosphate 5-kinase (Fab1)"/>
    <property type="match status" value="1"/>
</dbReference>
<dbReference type="Gene3D" id="3.30.40.10">
    <property type="entry name" value="Zinc/RING finger domain, C3HC4 (zinc finger)"/>
    <property type="match status" value="1"/>
</dbReference>
<evidence type="ECO:0000256" key="10">
    <source>
        <dbReference type="ARBA" id="ARBA00022833"/>
    </source>
</evidence>
<evidence type="ECO:0000256" key="7">
    <source>
        <dbReference type="ARBA" id="ARBA00022777"/>
    </source>
</evidence>
<feature type="binding site" evidence="14">
    <location>
        <begin position="2011"/>
        <end position="2018"/>
    </location>
    <ligand>
        <name>ATP</name>
        <dbReference type="ChEBI" id="CHEBI:30616"/>
    </ligand>
</feature>
<dbReference type="InterPro" id="IPR044769">
    <property type="entry name" value="PIKfyve_PIPKc"/>
</dbReference>
<dbReference type="PANTHER" id="PTHR45748">
    <property type="entry name" value="1-PHOSPHATIDYLINOSITOL 3-PHOSPHATE 5-KINASE-RELATED"/>
    <property type="match status" value="1"/>
</dbReference>
<dbReference type="Pfam" id="PF01363">
    <property type="entry name" value="FYVE"/>
    <property type="match status" value="1"/>
</dbReference>
<dbReference type="SMART" id="SM00064">
    <property type="entry name" value="FYVE"/>
    <property type="match status" value="1"/>
</dbReference>
<dbReference type="InterPro" id="IPR014017">
    <property type="entry name" value="DNA_helicase_UvrD-like_C"/>
</dbReference>